<name>R4X6L1_TAPDE</name>
<evidence type="ECO:0000256" key="2">
    <source>
        <dbReference type="ARBA" id="ARBA00022618"/>
    </source>
</evidence>
<dbReference type="Proteomes" id="UP000013776">
    <property type="component" value="Unassembled WGS sequence"/>
</dbReference>
<dbReference type="InterPro" id="IPR048971">
    <property type="entry name" value="Apc1_3rd"/>
</dbReference>
<protein>
    <submittedName>
        <fullName evidence="9">Anaphase-promoting complex subunit 1</fullName>
    </submittedName>
</protein>
<evidence type="ECO:0000259" key="8">
    <source>
        <dbReference type="Pfam" id="PF21282"/>
    </source>
</evidence>
<evidence type="ECO:0000256" key="1">
    <source>
        <dbReference type="ARBA" id="ARBA00010547"/>
    </source>
</evidence>
<dbReference type="EMBL" id="CAHR02000011">
    <property type="protein sequence ID" value="CCG80780.1"/>
    <property type="molecule type" value="Genomic_DNA"/>
</dbReference>
<dbReference type="InterPro" id="IPR024990">
    <property type="entry name" value="Apc1"/>
</dbReference>
<evidence type="ECO:0000313" key="9">
    <source>
        <dbReference type="EMBL" id="CCG80780.1"/>
    </source>
</evidence>
<evidence type="ECO:0000256" key="4">
    <source>
        <dbReference type="ARBA" id="ARBA00022776"/>
    </source>
</evidence>
<evidence type="ECO:0000256" key="3">
    <source>
        <dbReference type="ARBA" id="ARBA00022737"/>
    </source>
</evidence>
<dbReference type="GO" id="GO:0051301">
    <property type="term" value="P:cell division"/>
    <property type="evidence" value="ECO:0007669"/>
    <property type="project" value="UniProtKB-KW"/>
</dbReference>
<accession>R4X6L1</accession>
<proteinExistence type="inferred from homology"/>
<keyword evidence="10" id="KW-1185">Reference proteome</keyword>
<dbReference type="GO" id="GO:0005680">
    <property type="term" value="C:anaphase-promoting complex"/>
    <property type="evidence" value="ECO:0007669"/>
    <property type="project" value="InterPro"/>
</dbReference>
<gene>
    <name evidence="9" type="ORF">TAPDE_000409</name>
</gene>
<dbReference type="PANTHER" id="PTHR12827:SF3">
    <property type="entry name" value="ANAPHASE-PROMOTING COMPLEX SUBUNIT 1"/>
    <property type="match status" value="1"/>
</dbReference>
<dbReference type="GO" id="GO:0007091">
    <property type="term" value="P:metaphase/anaphase transition of mitotic cell cycle"/>
    <property type="evidence" value="ECO:0007669"/>
    <property type="project" value="TreeGrafter"/>
</dbReference>
<keyword evidence="4" id="KW-0498">Mitosis</keyword>
<organism evidence="9 10">
    <name type="scientific">Taphrina deformans (strain PYCC 5710 / ATCC 11124 / CBS 356.35 / IMI 108563 / JCM 9778 / NBRC 8474)</name>
    <name type="common">Peach leaf curl fungus</name>
    <name type="synonym">Lalaria deformans</name>
    <dbReference type="NCBI Taxonomy" id="1097556"/>
    <lineage>
        <taxon>Eukaryota</taxon>
        <taxon>Fungi</taxon>
        <taxon>Dikarya</taxon>
        <taxon>Ascomycota</taxon>
        <taxon>Taphrinomycotina</taxon>
        <taxon>Taphrinomycetes</taxon>
        <taxon>Taphrinales</taxon>
        <taxon>Taphrinaceae</taxon>
        <taxon>Taphrina</taxon>
    </lineage>
</organism>
<dbReference type="STRING" id="1097556.R4X6L1"/>
<feature type="compositionally biased region" description="Polar residues" evidence="6">
    <location>
        <begin position="778"/>
        <end position="794"/>
    </location>
</feature>
<evidence type="ECO:0000259" key="7">
    <source>
        <dbReference type="Pfam" id="PF12859"/>
    </source>
</evidence>
<dbReference type="GO" id="GO:0060090">
    <property type="term" value="F:molecular adaptor activity"/>
    <property type="evidence" value="ECO:0007669"/>
    <property type="project" value="TreeGrafter"/>
</dbReference>
<evidence type="ECO:0000256" key="5">
    <source>
        <dbReference type="ARBA" id="ARBA00023306"/>
    </source>
</evidence>
<dbReference type="GO" id="GO:0070979">
    <property type="term" value="P:protein K11-linked ubiquitination"/>
    <property type="evidence" value="ECO:0007669"/>
    <property type="project" value="TreeGrafter"/>
</dbReference>
<dbReference type="Gene3D" id="1.25.10.10">
    <property type="entry name" value="Leucine-rich Repeat Variant"/>
    <property type="match status" value="2"/>
</dbReference>
<comment type="caution">
    <text evidence="9">The sequence shown here is derived from an EMBL/GenBank/DDBJ whole genome shotgun (WGS) entry which is preliminary data.</text>
</comment>
<dbReference type="GO" id="GO:0031145">
    <property type="term" value="P:anaphase-promoting complex-dependent catabolic process"/>
    <property type="evidence" value="ECO:0007669"/>
    <property type="project" value="TreeGrafter"/>
</dbReference>
<dbReference type="PANTHER" id="PTHR12827">
    <property type="entry name" value="MEIOTIC CHECKPOINT REGULATOR TSG24 FAMILY MEMBER"/>
    <property type="match status" value="1"/>
</dbReference>
<reference evidence="9 10" key="1">
    <citation type="journal article" date="2013" name="MBio">
        <title>Genome sequencing of the plant pathogen Taphrina deformans, the causal agent of peach leaf curl.</title>
        <authorList>
            <person name="Cisse O.H."/>
            <person name="Almeida J.M.G.C.F."/>
            <person name="Fonseca A."/>
            <person name="Kumar A.A."/>
            <person name="Salojaervi J."/>
            <person name="Overmyer K."/>
            <person name="Hauser P.M."/>
            <person name="Pagni M."/>
        </authorList>
    </citation>
    <scope>NUCLEOTIDE SEQUENCE [LARGE SCALE GENOMIC DNA]</scope>
    <source>
        <strain evidence="10">PYCC 5710 / ATCC 11124 / CBS 356.35 / IMI 108563 / JCM 9778 / NBRC 8474</strain>
    </source>
</reference>
<evidence type="ECO:0000313" key="10">
    <source>
        <dbReference type="Proteomes" id="UP000013776"/>
    </source>
</evidence>
<feature type="region of interest" description="Disordered" evidence="6">
    <location>
        <begin position="772"/>
        <end position="794"/>
    </location>
</feature>
<dbReference type="InterPro" id="IPR049255">
    <property type="entry name" value="Apc1_N"/>
</dbReference>
<keyword evidence="3" id="KW-0677">Repeat</keyword>
<dbReference type="InterPro" id="IPR011989">
    <property type="entry name" value="ARM-like"/>
</dbReference>
<feature type="domain" description="Anaphase-promoting complex subunit 1 N-terminal" evidence="7">
    <location>
        <begin position="41"/>
        <end position="192"/>
    </location>
</feature>
<keyword evidence="2" id="KW-0132">Cell division</keyword>
<feature type="domain" description="Anaphase-promoting complex subunit 1 beta-sandwich" evidence="8">
    <location>
        <begin position="1377"/>
        <end position="1458"/>
    </location>
</feature>
<dbReference type="Pfam" id="PF21282">
    <property type="entry name" value="APC1_3rd"/>
    <property type="match status" value="1"/>
</dbReference>
<evidence type="ECO:0000256" key="6">
    <source>
        <dbReference type="SAM" id="MobiDB-lite"/>
    </source>
</evidence>
<sequence>MSEYHARAQVAGKVEPHGLDYCRRNGLSSSFQHKDWICDFDTDDSEELLIVESTVIWTTGKKLKRAFNLAEEAQQVRQALFARFRRPESLFEQAEFIEQPTKNQRALLPNSRLFALNNAFKSTANVAHLHDLPQLIDTERALVILLEEILYVYHGDGRRDLVNLPFPVRKVFACKSGLMLERVLDVEDFPFSFQKSMDKIPKFFTLSDPLQHLGIASTTERTRRVLKAGDEICYVNGETLITHNVEEGSVSVWALKSFSATRSKQSIIPTSTSSMRRRSSMKVSTMGMPRMEGFSEEAHRSTTQLDLPAHFDRAPFNVLDPTTLFNDSSILHKDLLLEYIGSIPFENDSNSPKVYELEHASSNKFNFHLVSTSGQFLIELSVKHSKSGKLTMTHTRQNHVRNVAKIVLSTGLYSLVLDTEGFISLYSPGSPPILFQYAIQALDIREYHKKSFLYLDSNAEWQQVQLVTSDDAPFVTQALLNYKVILDGSQYHLFFATFLDTFCRFRNISTLDGFIISLFSCFLDPNKPRNVQVEHHFAKVDTTVIQKIIMADQLCQLHPTNELKQHLDKLVLALHFLMEENNLNVLDCNGVHILPALVQLSAWLSWEIYTNYYSALLPIGPELAIDDPIESLSTVLSPFREPPSLVRWITTMLLGQEEKLFSIEDLIPHSGSTNTAESRKAYKASSLCPVSKGIAQTYHSLVDNGSTLPDIVDVMMTAGLTKTVLNRLPQALAIPLKDAINSCALRPSSKWGPDALSYIGRDDLVHFLKQNEHREQHSNTTLESSTSKKTASVHNTSEIVSDEIFYSHKSGSEVVALIFEKDRRVQEVVKMLACHTPTSVQWSPSEQLGEAEQIRQQQKLSRLVANRTLAIPVGRAMFYFNSRFPVSTERFPIRKINFDVKIKPIKVTVSEDKSCQIPEIVSWPNFHNGVASGLSISRSAREISASWIAYNRPDELSDDHAGFLLGLGLNGHLKAMTTWHAFNYLTSKHSMTSIGLLLGLSASFLGTMDPMVAKLLTVHVLALLPSGSNELNLSGATQAAGVVGFGLLYFASTDRKLSSVLMGEIMDQDNSGDKFRDEGYRLAAGIALGMINIGRGTVKTGICDSTIAPRLLLAIHGLSREKHDLDVKMPGSIIALGLMYLRTNNKYIADRLVVPSTIHDQNYVRPDLYLLRVLATGLIMWNNISASTEYVESHLPVHLNKFSDLSRISGQTIDELVPLNIIVGACLAIGLKNAGSLAEGPRDFLLDHLDKMIKIFGTEDHGLVHKCLRLAIRTHLGVLSVAVAMIMAGSGDLLVLRRLRRLHYRLDQDAWYGNYMAIEMAVGLLFLNEGQSSLNTSDLAIASFVTAFYPILPSLPKDNQSHLQALRHLWALGAETRCLVPRDSTTKRACLFPIAIRFKDPARSLLRETAPCILPPIEIIDKVSATSDQYWPLELDLANSQSHRRAFSEDQTIYVTKRSEDRTNDSKSQAMFTNDLADVYENDSIEKDILAKFPGQSRDRLEFCRQILAKAQALSGSDAGGGRILLSLVQDNRDSRLQSQMQLLFAYWQAISTGLLSQKYQDISRSCLSEQFIQRLKLELWQKQHESSP</sequence>
<dbReference type="OrthoDB" id="26401at2759"/>
<dbReference type="eggNOG" id="KOG1858">
    <property type="taxonomic scope" value="Eukaryota"/>
</dbReference>
<keyword evidence="5" id="KW-0131">Cell cycle</keyword>
<comment type="similarity">
    <text evidence="1">Belongs to the APC1 family.</text>
</comment>
<dbReference type="Pfam" id="PF12859">
    <property type="entry name" value="ANAPC1"/>
    <property type="match status" value="1"/>
</dbReference>